<evidence type="ECO:0000256" key="1">
    <source>
        <dbReference type="ARBA" id="ARBA00001974"/>
    </source>
</evidence>
<dbReference type="Pfam" id="PF01494">
    <property type="entry name" value="FAD_binding_3"/>
    <property type="match status" value="1"/>
</dbReference>
<feature type="domain" description="FAD-binding" evidence="8">
    <location>
        <begin position="6"/>
        <end position="317"/>
    </location>
</feature>
<dbReference type="NCBIfam" id="TIGR01988">
    <property type="entry name" value="Ubi-OHases"/>
    <property type="match status" value="1"/>
</dbReference>
<dbReference type="SUPFAM" id="SSF51905">
    <property type="entry name" value="FAD/NAD(P)-binding domain"/>
    <property type="match status" value="1"/>
</dbReference>
<gene>
    <name evidence="9" type="ORF">DBV39_18250</name>
</gene>
<evidence type="ECO:0000313" key="9">
    <source>
        <dbReference type="EMBL" id="AWB35359.1"/>
    </source>
</evidence>
<dbReference type="OrthoDB" id="9769565at2"/>
<dbReference type="Gene3D" id="3.50.50.60">
    <property type="entry name" value="FAD/NAD(P)-binding domain"/>
    <property type="match status" value="2"/>
</dbReference>
<protein>
    <submittedName>
        <fullName evidence="9">Monooxygenase</fullName>
    </submittedName>
</protein>
<proteinExistence type="inferred from homology"/>
<comment type="similarity">
    <text evidence="3">Belongs to the UbiH/COQ6 family.</text>
</comment>
<evidence type="ECO:0000256" key="4">
    <source>
        <dbReference type="ARBA" id="ARBA00022630"/>
    </source>
</evidence>
<dbReference type="PRINTS" id="PR00420">
    <property type="entry name" value="RNGMNOXGNASE"/>
</dbReference>
<keyword evidence="7 9" id="KW-0503">Monooxygenase</keyword>
<dbReference type="GO" id="GO:0006744">
    <property type="term" value="P:ubiquinone biosynthetic process"/>
    <property type="evidence" value="ECO:0007669"/>
    <property type="project" value="UniProtKB-UniPathway"/>
</dbReference>
<comment type="cofactor">
    <cofactor evidence="1">
        <name>FAD</name>
        <dbReference type="ChEBI" id="CHEBI:57692"/>
    </cofactor>
</comment>
<dbReference type="EMBL" id="CP028901">
    <property type="protein sequence ID" value="AWB35359.1"/>
    <property type="molecule type" value="Genomic_DNA"/>
</dbReference>
<sequence>MSPPRFDIAIVGGGPTGCALAILLSRLSSDPSSLLLFQSGERTRYGVQASQDQRVIAVNEGTRVLLDDLGAWPDDAAPIHTIHVSQAGRLGRTLIRDQDMQVPALGYVVRYASLHAGLLEAAQRCGITLRTGGPAQMSQDSQANPQGQDKPAVQIEQDGQTYQARIGVKADGMRKHLRRESYDQVALIGQVTVSHPMAGWAYERFTRNGPFAILPHPDGPQTQSVVWCCKPDQGKALLALDAQAFARTMQSTFGDRLGTLTPVAPFVSFALYKSFDEEPVQGEMVSIGNAAQTLHPVAGQGLNLGLRDAATLAHCLRDWIARTEQPSARALEIFAKLREQDRRSTSGLTDLMSRIFTTGLPPVEHAAGLTLLGLDLVGPARSVLARHLMQGIRA</sequence>
<keyword evidence="5" id="KW-0274">FAD</keyword>
<reference evidence="9 10" key="1">
    <citation type="submission" date="2018-04" db="EMBL/GenBank/DDBJ databases">
        <title>Bordetella sp. HZ20 isolated from seawater.</title>
        <authorList>
            <person name="Sun C."/>
        </authorList>
    </citation>
    <scope>NUCLEOTIDE SEQUENCE [LARGE SCALE GENOMIC DNA]</scope>
    <source>
        <strain evidence="9 10">HZ20</strain>
    </source>
</reference>
<dbReference type="UniPathway" id="UPA00232"/>
<dbReference type="Proteomes" id="UP000244571">
    <property type="component" value="Chromosome"/>
</dbReference>
<dbReference type="InterPro" id="IPR010971">
    <property type="entry name" value="UbiH/COQ6"/>
</dbReference>
<name>A0A2R4XNU2_9BURK</name>
<dbReference type="InterPro" id="IPR002938">
    <property type="entry name" value="FAD-bd"/>
</dbReference>
<dbReference type="GO" id="GO:0008681">
    <property type="term" value="F:2-octaprenyl-6-methoxyphenol hydroxylase activity"/>
    <property type="evidence" value="ECO:0007669"/>
    <property type="project" value="TreeGrafter"/>
</dbReference>
<accession>A0A2R4XNU2</accession>
<dbReference type="PANTHER" id="PTHR43876">
    <property type="entry name" value="UBIQUINONE BIOSYNTHESIS MONOOXYGENASE COQ6, MITOCHONDRIAL"/>
    <property type="match status" value="1"/>
</dbReference>
<evidence type="ECO:0000256" key="2">
    <source>
        <dbReference type="ARBA" id="ARBA00004749"/>
    </source>
</evidence>
<evidence type="ECO:0000313" key="10">
    <source>
        <dbReference type="Proteomes" id="UP000244571"/>
    </source>
</evidence>
<dbReference type="PROSITE" id="PS01304">
    <property type="entry name" value="UBIH"/>
    <property type="match status" value="1"/>
</dbReference>
<keyword evidence="10" id="KW-1185">Reference proteome</keyword>
<dbReference type="AlphaFoldDB" id="A0A2R4XNU2"/>
<evidence type="ECO:0000256" key="7">
    <source>
        <dbReference type="ARBA" id="ARBA00023033"/>
    </source>
</evidence>
<organism evidence="9 10">
    <name type="scientific">Orrella marina</name>
    <dbReference type="NCBI Taxonomy" id="2163011"/>
    <lineage>
        <taxon>Bacteria</taxon>
        <taxon>Pseudomonadati</taxon>
        <taxon>Pseudomonadota</taxon>
        <taxon>Betaproteobacteria</taxon>
        <taxon>Burkholderiales</taxon>
        <taxon>Alcaligenaceae</taxon>
        <taxon>Orrella</taxon>
    </lineage>
</organism>
<evidence type="ECO:0000256" key="3">
    <source>
        <dbReference type="ARBA" id="ARBA00005349"/>
    </source>
</evidence>
<dbReference type="InterPro" id="IPR051205">
    <property type="entry name" value="UbiH/COQ6_monooxygenase"/>
</dbReference>
<dbReference type="InterPro" id="IPR018168">
    <property type="entry name" value="Ubi_Hdrlase_CS"/>
</dbReference>
<comment type="pathway">
    <text evidence="2">Cofactor biosynthesis; ubiquinone biosynthesis.</text>
</comment>
<dbReference type="PANTHER" id="PTHR43876:SF8">
    <property type="entry name" value="2-OCTAPRENYL-6-METHOXYPHENOL HYDROXYLASE"/>
    <property type="match status" value="1"/>
</dbReference>
<evidence type="ECO:0000256" key="5">
    <source>
        <dbReference type="ARBA" id="ARBA00022827"/>
    </source>
</evidence>
<evidence type="ECO:0000256" key="6">
    <source>
        <dbReference type="ARBA" id="ARBA00023002"/>
    </source>
</evidence>
<keyword evidence="6" id="KW-0560">Oxidoreductase</keyword>
<dbReference type="InterPro" id="IPR036188">
    <property type="entry name" value="FAD/NAD-bd_sf"/>
</dbReference>
<evidence type="ECO:0000259" key="8">
    <source>
        <dbReference type="Pfam" id="PF01494"/>
    </source>
</evidence>
<dbReference type="GO" id="GO:0071949">
    <property type="term" value="F:FAD binding"/>
    <property type="evidence" value="ECO:0007669"/>
    <property type="project" value="InterPro"/>
</dbReference>
<dbReference type="RefSeq" id="WP_108622815.1">
    <property type="nucleotide sequence ID" value="NZ_CP028901.1"/>
</dbReference>
<dbReference type="KEGG" id="boz:DBV39_18250"/>
<keyword evidence="4" id="KW-0285">Flavoprotein</keyword>